<proteinExistence type="predicted"/>
<accession>A0ABQ8FXY9</accession>
<dbReference type="PANTHER" id="PTHR39599:SF1">
    <property type="entry name" value="GPI-ANCHORED PROTEIN (EUROFUNG)"/>
    <property type="match status" value="1"/>
</dbReference>
<keyword evidence="1" id="KW-1133">Transmembrane helix</keyword>
<dbReference type="EMBL" id="JAGTJR010000037">
    <property type="protein sequence ID" value="KAH7034269.1"/>
    <property type="molecule type" value="Genomic_DNA"/>
</dbReference>
<feature type="transmembrane region" description="Helical" evidence="1">
    <location>
        <begin position="216"/>
        <end position="237"/>
    </location>
</feature>
<gene>
    <name evidence="2" type="ORF">B0J12DRAFT_273878</name>
</gene>
<dbReference type="Proteomes" id="UP000774617">
    <property type="component" value="Unassembled WGS sequence"/>
</dbReference>
<keyword evidence="1" id="KW-0812">Transmembrane</keyword>
<name>A0ABQ8FXY9_9PEZI</name>
<evidence type="ECO:0000313" key="2">
    <source>
        <dbReference type="EMBL" id="KAH7034269.1"/>
    </source>
</evidence>
<sequence>MACKSYPVLGSCVATLATARSFGLLSSPASRALAVAGLWLILFAQTNLAQDVYAPFSGAIYIVGADGVQISAASPAYCPQYAALSCSGIGYANWCCPTDHTCQFLSSSSVVGCCPSGQTCSGAINAQSITTVTVTVVQTQTQYAQPQPTTQYVGPAYVQPTTTAYVGAAGGGIYAGYCSTLIADGPGLPTTRAGDCGTILVVSDAWAGAHGGRGRYGWGIPIAVIANILVGAWLAGVRRLDVS</sequence>
<protein>
    <submittedName>
        <fullName evidence="2">Uncharacterized protein</fullName>
    </submittedName>
</protein>
<evidence type="ECO:0000256" key="1">
    <source>
        <dbReference type="SAM" id="Phobius"/>
    </source>
</evidence>
<evidence type="ECO:0000313" key="3">
    <source>
        <dbReference type="Proteomes" id="UP000774617"/>
    </source>
</evidence>
<keyword evidence="3" id="KW-1185">Reference proteome</keyword>
<comment type="caution">
    <text evidence="2">The sequence shown here is derived from an EMBL/GenBank/DDBJ whole genome shotgun (WGS) entry which is preliminary data.</text>
</comment>
<organism evidence="2 3">
    <name type="scientific">Macrophomina phaseolina</name>
    <dbReference type="NCBI Taxonomy" id="35725"/>
    <lineage>
        <taxon>Eukaryota</taxon>
        <taxon>Fungi</taxon>
        <taxon>Dikarya</taxon>
        <taxon>Ascomycota</taxon>
        <taxon>Pezizomycotina</taxon>
        <taxon>Dothideomycetes</taxon>
        <taxon>Dothideomycetes incertae sedis</taxon>
        <taxon>Botryosphaeriales</taxon>
        <taxon>Botryosphaeriaceae</taxon>
        <taxon>Macrophomina</taxon>
    </lineage>
</organism>
<keyword evidence="1" id="KW-0472">Membrane</keyword>
<reference evidence="2 3" key="1">
    <citation type="journal article" date="2021" name="Nat. Commun.">
        <title>Genetic determinants of endophytism in the Arabidopsis root mycobiome.</title>
        <authorList>
            <person name="Mesny F."/>
            <person name="Miyauchi S."/>
            <person name="Thiergart T."/>
            <person name="Pickel B."/>
            <person name="Atanasova L."/>
            <person name="Karlsson M."/>
            <person name="Huettel B."/>
            <person name="Barry K.W."/>
            <person name="Haridas S."/>
            <person name="Chen C."/>
            <person name="Bauer D."/>
            <person name="Andreopoulos W."/>
            <person name="Pangilinan J."/>
            <person name="LaButti K."/>
            <person name="Riley R."/>
            <person name="Lipzen A."/>
            <person name="Clum A."/>
            <person name="Drula E."/>
            <person name="Henrissat B."/>
            <person name="Kohler A."/>
            <person name="Grigoriev I.V."/>
            <person name="Martin F.M."/>
            <person name="Hacquard S."/>
        </authorList>
    </citation>
    <scope>NUCLEOTIDE SEQUENCE [LARGE SCALE GENOMIC DNA]</scope>
    <source>
        <strain evidence="2 3">MPI-SDFR-AT-0080</strain>
    </source>
</reference>
<dbReference type="PANTHER" id="PTHR39599">
    <property type="entry name" value="GPI-ANCHORED PROTEIN (EUROFUNG)-RELATED-RELATED"/>
    <property type="match status" value="1"/>
</dbReference>